<feature type="domain" description="HMG box" evidence="6">
    <location>
        <begin position="27"/>
        <end position="97"/>
    </location>
</feature>
<organism evidence="7 8">
    <name type="scientific">Onchocerca volvulus</name>
    <dbReference type="NCBI Taxonomy" id="6282"/>
    <lineage>
        <taxon>Eukaryota</taxon>
        <taxon>Metazoa</taxon>
        <taxon>Ecdysozoa</taxon>
        <taxon>Nematoda</taxon>
        <taxon>Chromadorea</taxon>
        <taxon>Rhabditida</taxon>
        <taxon>Spirurina</taxon>
        <taxon>Spiruromorpha</taxon>
        <taxon>Filarioidea</taxon>
        <taxon>Onchocercidae</taxon>
        <taxon>Onchocerca</taxon>
    </lineage>
</organism>
<dbReference type="PANTHER" id="PTHR46040">
    <property type="entry name" value="HIGH MOBILITY GROUP PROTEIN 2"/>
    <property type="match status" value="1"/>
</dbReference>
<evidence type="ECO:0000256" key="1">
    <source>
        <dbReference type="ARBA" id="ARBA00023125"/>
    </source>
</evidence>
<dbReference type="InterPro" id="IPR051965">
    <property type="entry name" value="ChromReg_NeuronalGeneExpr"/>
</dbReference>
<feature type="region of interest" description="Disordered" evidence="5">
    <location>
        <begin position="1"/>
        <end position="25"/>
    </location>
</feature>
<dbReference type="GO" id="GO:0005634">
    <property type="term" value="C:nucleus"/>
    <property type="evidence" value="ECO:0007669"/>
    <property type="project" value="UniProtKB-UniRule"/>
</dbReference>
<dbReference type="GO" id="GO:0010468">
    <property type="term" value="P:regulation of gene expression"/>
    <property type="evidence" value="ECO:0007669"/>
    <property type="project" value="TreeGrafter"/>
</dbReference>
<keyword evidence="8" id="KW-1185">Reference proteome</keyword>
<keyword evidence="2 3" id="KW-0539">Nucleus</keyword>
<dbReference type="Proteomes" id="UP000024404">
    <property type="component" value="Unassembled WGS sequence"/>
</dbReference>
<dbReference type="Pfam" id="PF00505">
    <property type="entry name" value="HMG_box"/>
    <property type="match status" value="1"/>
</dbReference>
<evidence type="ECO:0000256" key="5">
    <source>
        <dbReference type="SAM" id="MobiDB-lite"/>
    </source>
</evidence>
<dbReference type="PROSITE" id="PS50118">
    <property type="entry name" value="HMG_BOX_2"/>
    <property type="match status" value="1"/>
</dbReference>
<name>A0A8R1Y514_ONCVO</name>
<dbReference type="InterPro" id="IPR036910">
    <property type="entry name" value="HMG_box_dom_sf"/>
</dbReference>
<dbReference type="OMA" id="NIDRYMH"/>
<dbReference type="PANTHER" id="PTHR46040:SF3">
    <property type="entry name" value="HIGH MOBILITY GROUP PROTEIN 2"/>
    <property type="match status" value="1"/>
</dbReference>
<keyword evidence="1 3" id="KW-0238">DNA-binding</keyword>
<dbReference type="EMBL" id="CMVM020000257">
    <property type="status" value="NOT_ANNOTATED_CDS"/>
    <property type="molecule type" value="Genomic_DNA"/>
</dbReference>
<evidence type="ECO:0000256" key="4">
    <source>
        <dbReference type="SAM" id="Coils"/>
    </source>
</evidence>
<evidence type="ECO:0000313" key="7">
    <source>
        <dbReference type="EnsemblMetazoa" id="OVOC9201.1"/>
    </source>
</evidence>
<dbReference type="EnsemblMetazoa" id="OVOC9201.1">
    <property type="protein sequence ID" value="OVOC9201.1"/>
    <property type="gene ID" value="WBGene00246010"/>
</dbReference>
<protein>
    <submittedName>
        <fullName evidence="7">HMG box domain-containing protein</fullName>
    </submittedName>
</protein>
<feature type="coiled-coil region" evidence="4">
    <location>
        <begin position="163"/>
        <end position="197"/>
    </location>
</feature>
<evidence type="ECO:0000256" key="2">
    <source>
        <dbReference type="ARBA" id="ARBA00023242"/>
    </source>
</evidence>
<reference evidence="7" key="2">
    <citation type="submission" date="2022-06" db="UniProtKB">
        <authorList>
            <consortium name="EnsemblMetazoa"/>
        </authorList>
    </citation>
    <scope>IDENTIFICATION</scope>
</reference>
<dbReference type="GO" id="GO:0003677">
    <property type="term" value="F:DNA binding"/>
    <property type="evidence" value="ECO:0007669"/>
    <property type="project" value="UniProtKB-UniRule"/>
</dbReference>
<feature type="DNA-binding region" description="HMG box" evidence="3">
    <location>
        <begin position="27"/>
        <end position="97"/>
    </location>
</feature>
<keyword evidence="4" id="KW-0175">Coiled coil</keyword>
<dbReference type="InterPro" id="IPR009071">
    <property type="entry name" value="HMG_box_dom"/>
</dbReference>
<feature type="compositionally biased region" description="Basic residues" evidence="5">
    <location>
        <begin position="8"/>
        <end position="19"/>
    </location>
</feature>
<reference evidence="8" key="1">
    <citation type="submission" date="2013-10" db="EMBL/GenBank/DDBJ databases">
        <title>Genome sequencing of Onchocerca volvulus.</title>
        <authorList>
            <person name="Cotton J."/>
            <person name="Tsai J."/>
            <person name="Stanley E."/>
            <person name="Tracey A."/>
            <person name="Holroyd N."/>
            <person name="Lustigman S."/>
            <person name="Berriman M."/>
        </authorList>
    </citation>
    <scope>NUCLEOTIDE SEQUENCE</scope>
</reference>
<evidence type="ECO:0000259" key="6">
    <source>
        <dbReference type="PROSITE" id="PS50118"/>
    </source>
</evidence>
<dbReference type="Gene3D" id="1.10.30.10">
    <property type="entry name" value="High mobility group box domain"/>
    <property type="match status" value="1"/>
</dbReference>
<proteinExistence type="predicted"/>
<accession>A0A8R1Y514</accession>
<sequence length="275" mass="32083">MSATSHKSSSKNRRQKKRIVYVDKNAPKRPRSAYVHFVNARRKELTDSGRHEALRPRSFLADIGKQWKILPDDQKKLYLDKSAEEHANYEKAMEEYKKTEAYNQFQIKKEGLMKQRMLELKKRKNDMKSSDDEAIFFYFEDDKSEAVVASDIPIFSKEFLAYNKSQESKCKKLRKMVSALQEENDLLKADIAKLSERMKLICGQQHGAVQWSTKIKQRWTKLLIDALAYVSVDGEYPTPQNIETYMQKLKKLIVENPSSKDLIAVRMALSEVNFT</sequence>
<dbReference type="AlphaFoldDB" id="A0A8R1Y514"/>
<dbReference type="SMART" id="SM00398">
    <property type="entry name" value="HMG"/>
    <property type="match status" value="1"/>
</dbReference>
<evidence type="ECO:0000313" key="8">
    <source>
        <dbReference type="Proteomes" id="UP000024404"/>
    </source>
</evidence>
<dbReference type="SUPFAM" id="SSF47095">
    <property type="entry name" value="HMG-box"/>
    <property type="match status" value="1"/>
</dbReference>
<evidence type="ECO:0000256" key="3">
    <source>
        <dbReference type="PROSITE-ProRule" id="PRU00267"/>
    </source>
</evidence>